<dbReference type="InterPro" id="IPR001451">
    <property type="entry name" value="Hexapep"/>
</dbReference>
<evidence type="ECO:0000313" key="4">
    <source>
        <dbReference type="Proteomes" id="UP000007486"/>
    </source>
</evidence>
<dbReference type="PANTHER" id="PTHR23416:SF23">
    <property type="entry name" value="ACETYLTRANSFERASE C18B11.09C-RELATED"/>
    <property type="match status" value="1"/>
</dbReference>
<dbReference type="GO" id="GO:0008374">
    <property type="term" value="F:O-acyltransferase activity"/>
    <property type="evidence" value="ECO:0007669"/>
    <property type="project" value="TreeGrafter"/>
</dbReference>
<dbReference type="GO" id="GO:0005829">
    <property type="term" value="C:cytosol"/>
    <property type="evidence" value="ECO:0007669"/>
    <property type="project" value="TreeGrafter"/>
</dbReference>
<organism evidence="3 4">
    <name type="scientific">Phocaeicola salanitronis (strain DSM 18170 / JCM 13657 / CCUG 60908 / BL78)</name>
    <name type="common">Bacteroides salanitronis</name>
    <dbReference type="NCBI Taxonomy" id="667015"/>
    <lineage>
        <taxon>Bacteria</taxon>
        <taxon>Pseudomonadati</taxon>
        <taxon>Bacteroidota</taxon>
        <taxon>Bacteroidia</taxon>
        <taxon>Bacteroidales</taxon>
        <taxon>Bacteroidaceae</taxon>
        <taxon>Phocaeicola</taxon>
    </lineage>
</organism>
<sequence length="182" mass="20343">MIFNPIQTNAMPLKDKLKNMVWRIVNKTLFRFTPPYLSLFRKWRVLLVRLFGGQVDWNASLHPTAVIDYPWNLMMREKASLGEKCWVYAMAPISIGELTCIGKDVYLLTGSHDIEKSTFDLVTKPIKIGKGCWIATAATVLPGIAIGDYCVVAANSVVIKNVEACSVVGGNPAKFIKKRIIK</sequence>
<evidence type="ECO:0000256" key="1">
    <source>
        <dbReference type="ARBA" id="ARBA00007274"/>
    </source>
</evidence>
<protein>
    <submittedName>
        <fullName evidence="3">Putative colanic acid biosynthesis acetyltransferase WcaF</fullName>
    </submittedName>
</protein>
<dbReference type="KEGG" id="bsa:Bacsa_2764"/>
<dbReference type="Gene3D" id="2.160.10.10">
    <property type="entry name" value="Hexapeptide repeat proteins"/>
    <property type="match status" value="1"/>
</dbReference>
<comment type="similarity">
    <text evidence="1">Belongs to the transferase hexapeptide repeat family.</text>
</comment>
<gene>
    <name evidence="3" type="ordered locus">Bacsa_2764</name>
</gene>
<reference evidence="3 4" key="1">
    <citation type="journal article" date="2011" name="Stand. Genomic Sci.">
        <title>Complete genome sequence of Bacteroides salanitronis type strain (BL78).</title>
        <authorList>
            <person name="Gronow S."/>
            <person name="Held B."/>
            <person name="Lucas S."/>
            <person name="Lapidus A."/>
            <person name="Del Rio T.G."/>
            <person name="Nolan M."/>
            <person name="Tice H."/>
            <person name="Deshpande S."/>
            <person name="Cheng J.F."/>
            <person name="Pitluck S."/>
            <person name="Liolios K."/>
            <person name="Pagani I."/>
            <person name="Ivanova N."/>
            <person name="Mavromatis K."/>
            <person name="Pati A."/>
            <person name="Tapia R."/>
            <person name="Han C."/>
            <person name="Goodwin L."/>
            <person name="Chen A."/>
            <person name="Palaniappan K."/>
            <person name="Land M."/>
            <person name="Hauser L."/>
            <person name="Chang Y.J."/>
            <person name="Jeffries C.D."/>
            <person name="Brambilla E.M."/>
            <person name="Rohde M."/>
            <person name="Goker M."/>
            <person name="Detter J.C."/>
            <person name="Woyke T."/>
            <person name="Bristow J."/>
            <person name="Markowitz V."/>
            <person name="Hugenholtz P."/>
            <person name="Kyrpides N.C."/>
            <person name="Klenk H.P."/>
            <person name="Eisen J.A."/>
        </authorList>
    </citation>
    <scope>NUCLEOTIDE SEQUENCE [LARGE SCALE GENOMIC DNA]</scope>
    <source>
        <strain evidence="3 4">DSM 18170</strain>
    </source>
</reference>
<accession>F0R0F3</accession>
<keyword evidence="4" id="KW-1185">Reference proteome</keyword>
<dbReference type="AlphaFoldDB" id="F0R0F3"/>
<evidence type="ECO:0000256" key="2">
    <source>
        <dbReference type="ARBA" id="ARBA00022679"/>
    </source>
</evidence>
<dbReference type="Pfam" id="PF00132">
    <property type="entry name" value="Hexapep"/>
    <property type="match status" value="1"/>
</dbReference>
<dbReference type="STRING" id="667015.Bacsa_2764"/>
<dbReference type="eggNOG" id="COG0110">
    <property type="taxonomic scope" value="Bacteria"/>
</dbReference>
<evidence type="ECO:0000313" key="3">
    <source>
        <dbReference type="EMBL" id="ADY37297.1"/>
    </source>
</evidence>
<dbReference type="Proteomes" id="UP000007486">
    <property type="component" value="Chromosome"/>
</dbReference>
<name>F0R0F3_PHOSB</name>
<dbReference type="SUPFAM" id="SSF51161">
    <property type="entry name" value="Trimeric LpxA-like enzymes"/>
    <property type="match status" value="1"/>
</dbReference>
<dbReference type="HOGENOM" id="CLU_051638_7_2_10"/>
<dbReference type="InterPro" id="IPR011004">
    <property type="entry name" value="Trimer_LpxA-like_sf"/>
</dbReference>
<dbReference type="EMBL" id="CP002530">
    <property type="protein sequence ID" value="ADY37297.1"/>
    <property type="molecule type" value="Genomic_DNA"/>
</dbReference>
<dbReference type="InterPro" id="IPR051159">
    <property type="entry name" value="Hexapeptide_acetyltransf"/>
</dbReference>
<dbReference type="PANTHER" id="PTHR23416">
    <property type="entry name" value="SIALIC ACID SYNTHASE-RELATED"/>
    <property type="match status" value="1"/>
</dbReference>
<keyword evidence="2 3" id="KW-0808">Transferase</keyword>
<proteinExistence type="inferred from homology"/>